<dbReference type="GO" id="GO:0003677">
    <property type="term" value="F:DNA binding"/>
    <property type="evidence" value="ECO:0007669"/>
    <property type="project" value="UniProtKB-KW"/>
</dbReference>
<dbReference type="PROSITE" id="PS50949">
    <property type="entry name" value="HTH_GNTR"/>
    <property type="match status" value="1"/>
</dbReference>
<dbReference type="InterPro" id="IPR008920">
    <property type="entry name" value="TF_FadR/GntR_C"/>
</dbReference>
<evidence type="ECO:0000259" key="4">
    <source>
        <dbReference type="PROSITE" id="PS50949"/>
    </source>
</evidence>
<dbReference type="InterPro" id="IPR011711">
    <property type="entry name" value="GntR_C"/>
</dbReference>
<keyword evidence="3" id="KW-0804">Transcription</keyword>
<dbReference type="SUPFAM" id="SSF46785">
    <property type="entry name" value="Winged helix' DNA-binding domain"/>
    <property type="match status" value="1"/>
</dbReference>
<evidence type="ECO:0000256" key="2">
    <source>
        <dbReference type="ARBA" id="ARBA00023125"/>
    </source>
</evidence>
<keyword evidence="1" id="KW-0805">Transcription regulation</keyword>
<feature type="domain" description="HTH gntR-type" evidence="4">
    <location>
        <begin position="1"/>
        <end position="69"/>
    </location>
</feature>
<dbReference type="Pfam" id="PF07729">
    <property type="entry name" value="FCD"/>
    <property type="match status" value="1"/>
</dbReference>
<evidence type="ECO:0000256" key="3">
    <source>
        <dbReference type="ARBA" id="ARBA00023163"/>
    </source>
</evidence>
<protein>
    <recommendedName>
        <fullName evidence="4">HTH gntR-type domain-containing protein</fullName>
    </recommendedName>
</protein>
<dbReference type="InterPro" id="IPR000524">
    <property type="entry name" value="Tscrpt_reg_HTH_GntR"/>
</dbReference>
<gene>
    <name evidence="5" type="ORF">KL86DPRO_11214</name>
</gene>
<dbReference type="InterPro" id="IPR036388">
    <property type="entry name" value="WH-like_DNA-bd_sf"/>
</dbReference>
<dbReference type="InterPro" id="IPR036390">
    <property type="entry name" value="WH_DNA-bd_sf"/>
</dbReference>
<evidence type="ECO:0000256" key="1">
    <source>
        <dbReference type="ARBA" id="ARBA00023015"/>
    </source>
</evidence>
<dbReference type="PANTHER" id="PTHR43537:SF5">
    <property type="entry name" value="UXU OPERON TRANSCRIPTIONAL REGULATOR"/>
    <property type="match status" value="1"/>
</dbReference>
<keyword evidence="2" id="KW-0238">DNA-binding</keyword>
<dbReference type="CDD" id="cd07377">
    <property type="entry name" value="WHTH_GntR"/>
    <property type="match status" value="1"/>
</dbReference>
<dbReference type="Pfam" id="PF00392">
    <property type="entry name" value="GntR"/>
    <property type="match status" value="1"/>
</dbReference>
<dbReference type="Gene3D" id="1.20.120.530">
    <property type="entry name" value="GntR ligand-binding domain-like"/>
    <property type="match status" value="1"/>
</dbReference>
<dbReference type="GO" id="GO:0003700">
    <property type="term" value="F:DNA-binding transcription factor activity"/>
    <property type="evidence" value="ECO:0007669"/>
    <property type="project" value="InterPro"/>
</dbReference>
<dbReference type="AlphaFoldDB" id="A0A212JD96"/>
<sequence length="233" mass="26459">MTVPDIVFEKVCALIADGTLQKGERLPAERKLAELLGVSRPSIREAIRTLETLGMIITRVGSGSYLTDDVASFSKYFLLRQTSKRYRFLEVLESRRVLECEIAYLAAQRVTQSDITVLTKILENMSATDDPQLFSKKDFAFHEAIALTTNNLFLLEMLKTVRELMVDVNIREVITRPGQREIAMEHHWRIYKAICAEDPELAKHEMLRHIDNVIQGTPSAFTGDTGTQREQGT</sequence>
<dbReference type="EMBL" id="FLUQ01000001">
    <property type="protein sequence ID" value="SBV97420.1"/>
    <property type="molecule type" value="Genomic_DNA"/>
</dbReference>
<proteinExistence type="predicted"/>
<dbReference type="PANTHER" id="PTHR43537">
    <property type="entry name" value="TRANSCRIPTIONAL REGULATOR, GNTR FAMILY"/>
    <property type="match status" value="1"/>
</dbReference>
<evidence type="ECO:0000313" key="5">
    <source>
        <dbReference type="EMBL" id="SBV97420.1"/>
    </source>
</evidence>
<dbReference type="SUPFAM" id="SSF48008">
    <property type="entry name" value="GntR ligand-binding domain-like"/>
    <property type="match status" value="1"/>
</dbReference>
<dbReference type="SMART" id="SM00345">
    <property type="entry name" value="HTH_GNTR"/>
    <property type="match status" value="1"/>
</dbReference>
<dbReference type="Gene3D" id="1.10.10.10">
    <property type="entry name" value="Winged helix-like DNA-binding domain superfamily/Winged helix DNA-binding domain"/>
    <property type="match status" value="1"/>
</dbReference>
<reference evidence="5" key="1">
    <citation type="submission" date="2016-04" db="EMBL/GenBank/DDBJ databases">
        <authorList>
            <person name="Evans L.H."/>
            <person name="Alamgir A."/>
            <person name="Owens N."/>
            <person name="Weber N.D."/>
            <person name="Virtaneva K."/>
            <person name="Barbian K."/>
            <person name="Babar A."/>
            <person name="Rosenke K."/>
        </authorList>
    </citation>
    <scope>NUCLEOTIDE SEQUENCE</scope>
    <source>
        <strain evidence="5">86</strain>
    </source>
</reference>
<dbReference type="PRINTS" id="PR00035">
    <property type="entry name" value="HTHGNTR"/>
</dbReference>
<dbReference type="SMART" id="SM00895">
    <property type="entry name" value="FCD"/>
    <property type="match status" value="1"/>
</dbReference>
<organism evidence="5">
    <name type="scientific">uncultured delta proteobacterium</name>
    <dbReference type="NCBI Taxonomy" id="34034"/>
    <lineage>
        <taxon>Bacteria</taxon>
        <taxon>Deltaproteobacteria</taxon>
        <taxon>environmental samples</taxon>
    </lineage>
</organism>
<name>A0A212JD96_9DELT</name>
<accession>A0A212JD96</accession>